<evidence type="ECO:0000256" key="8">
    <source>
        <dbReference type="SAM" id="Phobius"/>
    </source>
</evidence>
<evidence type="ECO:0000256" key="3">
    <source>
        <dbReference type="ARBA" id="ARBA00022475"/>
    </source>
</evidence>
<dbReference type="SUPFAM" id="SSF82866">
    <property type="entry name" value="Multidrug efflux transporter AcrB transmembrane domain"/>
    <property type="match status" value="2"/>
</dbReference>
<accession>A0A4P6UL16</accession>
<keyword evidence="4" id="KW-0997">Cell inner membrane</keyword>
<keyword evidence="5 8" id="KW-0812">Transmembrane</keyword>
<dbReference type="Gene3D" id="3.30.70.1320">
    <property type="entry name" value="Multidrug efflux transporter AcrB pore domain like"/>
    <property type="match status" value="1"/>
</dbReference>
<feature type="transmembrane region" description="Helical" evidence="8">
    <location>
        <begin position="1012"/>
        <end position="1038"/>
    </location>
</feature>
<evidence type="ECO:0000256" key="1">
    <source>
        <dbReference type="ARBA" id="ARBA00004429"/>
    </source>
</evidence>
<keyword evidence="3" id="KW-1003">Cell membrane</keyword>
<dbReference type="Gene3D" id="3.30.70.1430">
    <property type="entry name" value="Multidrug efflux transporter AcrB pore domain"/>
    <property type="match status" value="2"/>
</dbReference>
<dbReference type="Gene3D" id="3.30.70.1440">
    <property type="entry name" value="Multidrug efflux transporter AcrB pore domain"/>
    <property type="match status" value="1"/>
</dbReference>
<dbReference type="AlphaFoldDB" id="A0A4P6UL16"/>
<dbReference type="GO" id="GO:0042910">
    <property type="term" value="F:xenobiotic transmembrane transporter activity"/>
    <property type="evidence" value="ECO:0007669"/>
    <property type="project" value="TreeGrafter"/>
</dbReference>
<dbReference type="InterPro" id="IPR027463">
    <property type="entry name" value="AcrB_DN_DC_subdom"/>
</dbReference>
<name>A0A4P6UL16_9BURK</name>
<evidence type="ECO:0000256" key="5">
    <source>
        <dbReference type="ARBA" id="ARBA00022692"/>
    </source>
</evidence>
<evidence type="ECO:0000256" key="7">
    <source>
        <dbReference type="ARBA" id="ARBA00023136"/>
    </source>
</evidence>
<feature type="transmembrane region" description="Helical" evidence="8">
    <location>
        <begin position="935"/>
        <end position="960"/>
    </location>
</feature>
<keyword evidence="2" id="KW-0813">Transport</keyword>
<feature type="transmembrane region" description="Helical" evidence="8">
    <location>
        <begin position="333"/>
        <end position="352"/>
    </location>
</feature>
<dbReference type="Proteomes" id="UP000292939">
    <property type="component" value="Chromosome"/>
</dbReference>
<protein>
    <submittedName>
        <fullName evidence="9">AcrB/AcrD/AcrF family protein</fullName>
    </submittedName>
</protein>
<feature type="transmembrane region" description="Helical" evidence="8">
    <location>
        <begin position="359"/>
        <end position="383"/>
    </location>
</feature>
<dbReference type="SUPFAM" id="SSF82714">
    <property type="entry name" value="Multidrug efflux transporter AcrB TolC docking domain, DN and DC subdomains"/>
    <property type="match status" value="2"/>
</dbReference>
<feature type="transmembrane region" description="Helical" evidence="8">
    <location>
        <begin position="882"/>
        <end position="902"/>
    </location>
</feature>
<dbReference type="EMBL" id="CP031395">
    <property type="protein sequence ID" value="QBK05833.1"/>
    <property type="molecule type" value="Genomic_DNA"/>
</dbReference>
<feature type="transmembrane region" description="Helical" evidence="8">
    <location>
        <begin position="462"/>
        <end position="489"/>
    </location>
</feature>
<comment type="subcellular location">
    <subcellularLocation>
        <location evidence="1">Cell inner membrane</location>
        <topology evidence="1">Multi-pass membrane protein</topology>
    </subcellularLocation>
</comment>
<dbReference type="Pfam" id="PF00873">
    <property type="entry name" value="ACR_tran"/>
    <property type="match status" value="2"/>
</dbReference>
<dbReference type="SUPFAM" id="SSF82693">
    <property type="entry name" value="Multidrug efflux transporter AcrB pore domain, PN1, PN2, PC1 and PC2 subdomains"/>
    <property type="match status" value="3"/>
</dbReference>
<dbReference type="OrthoDB" id="9042683at2"/>
<evidence type="ECO:0000256" key="4">
    <source>
        <dbReference type="ARBA" id="ARBA00022519"/>
    </source>
</evidence>
<keyword evidence="7 8" id="KW-0472">Membrane</keyword>
<dbReference type="GO" id="GO:0005886">
    <property type="term" value="C:plasma membrane"/>
    <property type="evidence" value="ECO:0007669"/>
    <property type="project" value="UniProtKB-SubCell"/>
</dbReference>
<feature type="transmembrane region" description="Helical" evidence="8">
    <location>
        <begin position="389"/>
        <end position="410"/>
    </location>
</feature>
<dbReference type="FunFam" id="1.20.1640.10:FF:000001">
    <property type="entry name" value="Efflux pump membrane transporter"/>
    <property type="match status" value="1"/>
</dbReference>
<feature type="transmembrane region" description="Helical" evidence="8">
    <location>
        <begin position="12"/>
        <end position="30"/>
    </location>
</feature>
<dbReference type="KEGG" id="hgr:DW355_14860"/>
<reference evidence="9 10" key="1">
    <citation type="submission" date="2018-07" db="EMBL/GenBank/DDBJ databases">
        <title>Exploring interactions and the metabolic potential of the ultra-small soil bacteria Hylemonella gracilis.</title>
        <authorList>
            <person name="Tyc O."/>
            <person name="Kulkarni P."/>
            <person name="Gawehns F."/>
            <person name="Hundscheid M."/>
            <person name="Zweers H."/>
            <person name="Garbeva P."/>
        </authorList>
    </citation>
    <scope>NUCLEOTIDE SEQUENCE [LARGE SCALE GENOMIC DNA]</scope>
    <source>
        <strain evidence="9 10">NS1</strain>
    </source>
</reference>
<dbReference type="PRINTS" id="PR00702">
    <property type="entry name" value="ACRIFLAVINRP"/>
</dbReference>
<gene>
    <name evidence="9" type="ORF">DW355_14860</name>
</gene>
<dbReference type="PANTHER" id="PTHR32063:SF28">
    <property type="entry name" value="BLR2861 PROTEIN"/>
    <property type="match status" value="1"/>
</dbReference>
<feature type="transmembrane region" description="Helical" evidence="8">
    <location>
        <begin position="554"/>
        <end position="577"/>
    </location>
</feature>
<organism evidence="9 10">
    <name type="scientific">Hylemonella gracilis</name>
    <dbReference type="NCBI Taxonomy" id="80880"/>
    <lineage>
        <taxon>Bacteria</taxon>
        <taxon>Pseudomonadati</taxon>
        <taxon>Pseudomonadota</taxon>
        <taxon>Betaproteobacteria</taxon>
        <taxon>Burkholderiales</taxon>
        <taxon>Comamonadaceae</taxon>
        <taxon>Hylemonella</taxon>
    </lineage>
</organism>
<evidence type="ECO:0000313" key="9">
    <source>
        <dbReference type="EMBL" id="QBK05833.1"/>
    </source>
</evidence>
<dbReference type="RefSeq" id="WP_131281214.1">
    <property type="nucleotide sequence ID" value="NZ_CP031395.1"/>
</dbReference>
<evidence type="ECO:0000256" key="2">
    <source>
        <dbReference type="ARBA" id="ARBA00022448"/>
    </source>
</evidence>
<dbReference type="Gene3D" id="3.30.2090.10">
    <property type="entry name" value="Multidrug efflux transporter AcrB TolC docking domain, DN and DC subdomains"/>
    <property type="match status" value="2"/>
</dbReference>
<dbReference type="PANTHER" id="PTHR32063">
    <property type="match status" value="1"/>
</dbReference>
<feature type="transmembrane region" description="Helical" evidence="8">
    <location>
        <begin position="909"/>
        <end position="929"/>
    </location>
</feature>
<evidence type="ECO:0000313" key="10">
    <source>
        <dbReference type="Proteomes" id="UP000292939"/>
    </source>
</evidence>
<dbReference type="InterPro" id="IPR001036">
    <property type="entry name" value="Acrflvin-R"/>
</dbReference>
<feature type="transmembrane region" description="Helical" evidence="8">
    <location>
        <begin position="430"/>
        <end position="450"/>
    </location>
</feature>
<evidence type="ECO:0000256" key="6">
    <source>
        <dbReference type="ARBA" id="ARBA00022989"/>
    </source>
</evidence>
<proteinExistence type="predicted"/>
<dbReference type="Gene3D" id="1.20.1640.10">
    <property type="entry name" value="Multidrug efflux transporter AcrB transmembrane domain"/>
    <property type="match status" value="2"/>
</dbReference>
<sequence>MQLAELSIRRPVFATVLSLLIVLIGAVSFSRLSVREYPKIDEPVVTVSTSYAGASAEVIESQVTKPLEDSIAGIDGVDVLTSISRPERSQITVRFKLEKDADAAAAEVRDRASRVRRRLPAEIDEPVIAKVEADASPVIWLAFTSESRSRLEINDLVNRIVKPRLQTVTGVADVSIYGERRYAMRVWLDPDRMAGYGLTTQEVEDAIRRSNLELPAGRIESQQREFSVTSLTDLARAEQFAAVVIKSVNGFPVKLGDVAQVVEGPADERSTVRLNGLDAISAGVIRQATANPLDLSREVRAAIPRLQADLPSDISIDIANDNSVFIDRSVRNVYQTILEAVALVALVVFVFLRTLRASIIPIITIPVSLVGAFALMALAGFSINTLTLLALVLAIGLVVDDAIVMLENIYRHIEDGMDPFAAAIKGAREIGFAIIAMTLTLVAVYAPLAFTPGRTGRLFVEFALALAGAVLVSGFVALTLSPMMCSLLLRHNPKPNRFDRGMERWLTALSDGYGRLLRWVITARAATPAPSMSVGPLGGLGLPPRRRAGLLPPWLLQARWLVIGAMLLCALTIWRVYPAMKQELAPMEDRGTIIANINAPDGSTLEFTNRYARLMEEMGQKYPEFDRIFANIGNPTVSQGSVIYRTVDWEQRQRSTLELARLLGPRFNTLAGVNAFPITPPSLGQGFRDRPLNYVIQTSDSYENLSAVVQQFLDAMARNPGIISPDADLRLNKPELRIEVDREKAADLGVGVDTVARTMETMLGGRSVTRYKRDAEQYDVIVQTRPTGRTTPEDIDKMYVRGKNGAMVPLSALVVSRESVSPRELNHFGQRRSASITANLAPDYSLGEALAFMDATAAKVLKTGYSSELNGTSREFRNSQGALGLVFALALLFIFLVLAAQFESFIDPFIIMLSVPLSMVGALLALQWTGGSLNVYSQIGLITLVGLITKHGILIVEFTNQLREHGLEMVDALVQASSQRLRPILMTTGAMVLGALPLALAHGAGAESRQQIGWVIVGGMSLGTLLTVFVVPTMYALLARAAVPGAKTMVVDEAQQPAIGPV</sequence>
<feature type="transmembrane region" description="Helical" evidence="8">
    <location>
        <begin position="981"/>
        <end position="1000"/>
    </location>
</feature>
<keyword evidence="6 8" id="KW-1133">Transmembrane helix</keyword>